<evidence type="ECO:0000256" key="1">
    <source>
        <dbReference type="ARBA" id="ARBA00001974"/>
    </source>
</evidence>
<proteinExistence type="predicted"/>
<keyword evidence="7" id="KW-1185">Reference proteome</keyword>
<organism evidence="6 7">
    <name type="scientific">Herbiconiux ginsengi</name>
    <dbReference type="NCBI Taxonomy" id="381665"/>
    <lineage>
        <taxon>Bacteria</taxon>
        <taxon>Bacillati</taxon>
        <taxon>Actinomycetota</taxon>
        <taxon>Actinomycetes</taxon>
        <taxon>Micrococcales</taxon>
        <taxon>Microbacteriaceae</taxon>
        <taxon>Herbiconiux</taxon>
    </lineage>
</organism>
<comment type="cofactor">
    <cofactor evidence="1">
        <name>FAD</name>
        <dbReference type="ChEBI" id="CHEBI:57692"/>
    </cofactor>
</comment>
<keyword evidence="3" id="KW-0274">FAD</keyword>
<keyword evidence="2" id="KW-0285">Flavoprotein</keyword>
<dbReference type="STRING" id="381665.SAMN05216554_3750"/>
<dbReference type="Proteomes" id="UP000198891">
    <property type="component" value="Unassembled WGS sequence"/>
</dbReference>
<accession>A0A1H3SWK3</accession>
<dbReference type="AlphaFoldDB" id="A0A1H3SWK3"/>
<evidence type="ECO:0000313" key="7">
    <source>
        <dbReference type="Proteomes" id="UP000198891"/>
    </source>
</evidence>
<dbReference type="RefSeq" id="WP_092556640.1">
    <property type="nucleotide sequence ID" value="NZ_FNPZ01000004.1"/>
</dbReference>
<dbReference type="Gene3D" id="3.30.9.10">
    <property type="entry name" value="D-Amino Acid Oxidase, subunit A, domain 2"/>
    <property type="match status" value="1"/>
</dbReference>
<dbReference type="InterPro" id="IPR006076">
    <property type="entry name" value="FAD-dep_OxRdtase"/>
</dbReference>
<evidence type="ECO:0000256" key="3">
    <source>
        <dbReference type="ARBA" id="ARBA00022827"/>
    </source>
</evidence>
<evidence type="ECO:0000256" key="2">
    <source>
        <dbReference type="ARBA" id="ARBA00022630"/>
    </source>
</evidence>
<dbReference type="Gene3D" id="3.50.50.60">
    <property type="entry name" value="FAD/NAD(P)-binding domain"/>
    <property type="match status" value="1"/>
</dbReference>
<dbReference type="InterPro" id="IPR045170">
    <property type="entry name" value="MTOX"/>
</dbReference>
<dbReference type="NCBIfam" id="NF008425">
    <property type="entry name" value="PRK11259.1"/>
    <property type="match status" value="1"/>
</dbReference>
<evidence type="ECO:0000259" key="5">
    <source>
        <dbReference type="Pfam" id="PF01266"/>
    </source>
</evidence>
<dbReference type="GO" id="GO:0050660">
    <property type="term" value="F:flavin adenine dinucleotide binding"/>
    <property type="evidence" value="ECO:0007669"/>
    <property type="project" value="InterPro"/>
</dbReference>
<dbReference type="Pfam" id="PF01266">
    <property type="entry name" value="DAO"/>
    <property type="match status" value="1"/>
</dbReference>
<dbReference type="GO" id="GO:0008115">
    <property type="term" value="F:sarcosine oxidase activity"/>
    <property type="evidence" value="ECO:0007669"/>
    <property type="project" value="TreeGrafter"/>
</dbReference>
<dbReference type="SUPFAM" id="SSF51905">
    <property type="entry name" value="FAD/NAD(P)-binding domain"/>
    <property type="match status" value="1"/>
</dbReference>
<protein>
    <submittedName>
        <fullName evidence="6">Sarcosine oxidase</fullName>
    </submittedName>
</protein>
<evidence type="ECO:0000313" key="6">
    <source>
        <dbReference type="EMBL" id="SDZ42028.1"/>
    </source>
</evidence>
<gene>
    <name evidence="6" type="ORF">SAMN05216554_3750</name>
</gene>
<keyword evidence="4" id="KW-0560">Oxidoreductase</keyword>
<dbReference type="SUPFAM" id="SSF54373">
    <property type="entry name" value="FAD-linked reductases, C-terminal domain"/>
    <property type="match status" value="1"/>
</dbReference>
<name>A0A1H3SWK3_9MICO</name>
<evidence type="ECO:0000256" key="4">
    <source>
        <dbReference type="ARBA" id="ARBA00023002"/>
    </source>
</evidence>
<feature type="domain" description="FAD dependent oxidoreductase" evidence="5">
    <location>
        <begin position="13"/>
        <end position="351"/>
    </location>
</feature>
<dbReference type="OrthoDB" id="9806257at2"/>
<dbReference type="PANTHER" id="PTHR10961">
    <property type="entry name" value="PEROXISOMAL SARCOSINE OXIDASE"/>
    <property type="match status" value="1"/>
</dbReference>
<dbReference type="EMBL" id="FNPZ01000004">
    <property type="protein sequence ID" value="SDZ42028.1"/>
    <property type="molecule type" value="Genomic_DNA"/>
</dbReference>
<dbReference type="PANTHER" id="PTHR10961:SF7">
    <property type="entry name" value="FAD DEPENDENT OXIDOREDUCTASE DOMAIN-CONTAINING PROTEIN"/>
    <property type="match status" value="1"/>
</dbReference>
<sequence>MNAVTTAGGMDADVVVLGLGVHGSAAAASLARRGHRVIGLERFTPDHSRGSSHGRTRMIRRAYPNAVWNGFVEKAYDAWEALERESATTLIHRTGGVYAHAGASPLQGPGCETLENAEAVAERMPALRIPAGHGAVFDPSAGVLEAEAALAALRTSAGAHGAQLRFGEQVESWSPTDDGVIVQTPDGPIRARRLVVAAGPWAGDLLPSLAPLLEVWRIVTVTVAPGQFAGRPPQLGAFSVDRPEGLVFGIPDAQGNGLKLGIDAGPVWNPEVPVAPPTDAEVDEIRSLMEEYVPGIDTSIVDAAACLYTMTADKRFVIGPLAESPAVIAVSACSGHGFKFGAAVGDAVADLVEGIPRPDLDFISTARRGL</sequence>
<reference evidence="6 7" key="1">
    <citation type="submission" date="2016-10" db="EMBL/GenBank/DDBJ databases">
        <authorList>
            <person name="de Groot N.N."/>
        </authorList>
    </citation>
    <scope>NUCLEOTIDE SEQUENCE [LARGE SCALE GENOMIC DNA]</scope>
    <source>
        <strain evidence="6 7">CGMCC 4.3491</strain>
    </source>
</reference>
<dbReference type="InterPro" id="IPR036188">
    <property type="entry name" value="FAD/NAD-bd_sf"/>
</dbReference>